<gene>
    <name evidence="1" type="ORF">BPA30113_07537</name>
</gene>
<organism evidence="1 2">
    <name type="scientific">Burkholderia paludis</name>
    <dbReference type="NCBI Taxonomy" id="1506587"/>
    <lineage>
        <taxon>Bacteria</taxon>
        <taxon>Pseudomonadati</taxon>
        <taxon>Pseudomonadota</taxon>
        <taxon>Betaproteobacteria</taxon>
        <taxon>Burkholderiales</taxon>
        <taxon>Burkholderiaceae</taxon>
        <taxon>Burkholderia</taxon>
        <taxon>Burkholderia cepacia complex</taxon>
    </lineage>
</organism>
<dbReference type="AlphaFoldDB" id="A0A6P2SDZ6"/>
<dbReference type="RefSeq" id="WP_031403271.1">
    <property type="nucleotide sequence ID" value="NZ_CABVQD010000069.1"/>
</dbReference>
<sequence>MMEFYLMDHGGDLAGEVTVSSSKEALMLGGFTPVPRFCLYEQLFREFEQAANDQLFVEIDRLEHEIAALGFYLVGPFPQDDRLEIEDLQIMGNDVSFRLR</sequence>
<evidence type="ECO:0000313" key="1">
    <source>
        <dbReference type="EMBL" id="VWC48648.1"/>
    </source>
</evidence>
<protein>
    <submittedName>
        <fullName evidence="1">Uncharacterized protein</fullName>
    </submittedName>
</protein>
<dbReference type="EMBL" id="CABVQD010000069">
    <property type="protein sequence ID" value="VWC48648.1"/>
    <property type="molecule type" value="Genomic_DNA"/>
</dbReference>
<keyword evidence="2" id="KW-1185">Reference proteome</keyword>
<proteinExistence type="predicted"/>
<reference evidence="1 2" key="1">
    <citation type="submission" date="2019-09" db="EMBL/GenBank/DDBJ databases">
        <authorList>
            <person name="Depoorter E."/>
        </authorList>
    </citation>
    <scope>NUCLEOTIDE SEQUENCE [LARGE SCALE GENOMIC DNA]</scope>
    <source>
        <strain evidence="1">LMG 30113</strain>
    </source>
</reference>
<dbReference type="Proteomes" id="UP000494330">
    <property type="component" value="Unassembled WGS sequence"/>
</dbReference>
<name>A0A6P2SDZ6_9BURK</name>
<accession>A0A6P2SDZ6</accession>
<evidence type="ECO:0000313" key="2">
    <source>
        <dbReference type="Proteomes" id="UP000494330"/>
    </source>
</evidence>